<dbReference type="EMBL" id="JABFUD020000002">
    <property type="protein sequence ID" value="KAI5082760.1"/>
    <property type="molecule type" value="Genomic_DNA"/>
</dbReference>
<organism evidence="2 3">
    <name type="scientific">Adiantum capillus-veneris</name>
    <name type="common">Maidenhair fern</name>
    <dbReference type="NCBI Taxonomy" id="13818"/>
    <lineage>
        <taxon>Eukaryota</taxon>
        <taxon>Viridiplantae</taxon>
        <taxon>Streptophyta</taxon>
        <taxon>Embryophyta</taxon>
        <taxon>Tracheophyta</taxon>
        <taxon>Polypodiopsida</taxon>
        <taxon>Polypodiidae</taxon>
        <taxon>Polypodiales</taxon>
        <taxon>Pteridineae</taxon>
        <taxon>Pteridaceae</taxon>
        <taxon>Vittarioideae</taxon>
        <taxon>Adiantum</taxon>
    </lineage>
</organism>
<gene>
    <name evidence="2" type="ORF">GOP47_0002503</name>
</gene>
<evidence type="ECO:0000313" key="3">
    <source>
        <dbReference type="Proteomes" id="UP000886520"/>
    </source>
</evidence>
<evidence type="ECO:0000313" key="2">
    <source>
        <dbReference type="EMBL" id="KAI5082760.1"/>
    </source>
</evidence>
<comment type="caution">
    <text evidence="2">The sequence shown here is derived from an EMBL/GenBank/DDBJ whole genome shotgun (WGS) entry which is preliminary data.</text>
</comment>
<keyword evidence="1" id="KW-1133">Transmembrane helix</keyword>
<sequence length="137" mass="15215">MLLSTCFFPTYVSCQYPSFRPSSGLDRSSSRSSRDSIAGERRRPVMLTVGLQFIVALHLLPLLPPEGHLHTQTPLERLRSFASNFFRFVIGIAASLIFNAVGPHLLFFQLLATAMARFTSASDRHAADVVDSHAFMT</sequence>
<keyword evidence="1" id="KW-0472">Membrane</keyword>
<name>A0A9D4VB26_ADICA</name>
<accession>A0A9D4VB26</accession>
<keyword evidence="1" id="KW-0812">Transmembrane</keyword>
<feature type="transmembrane region" description="Helical" evidence="1">
    <location>
        <begin position="84"/>
        <end position="108"/>
    </location>
</feature>
<evidence type="ECO:0000256" key="1">
    <source>
        <dbReference type="SAM" id="Phobius"/>
    </source>
</evidence>
<reference evidence="2" key="1">
    <citation type="submission" date="2021-01" db="EMBL/GenBank/DDBJ databases">
        <title>Adiantum capillus-veneris genome.</title>
        <authorList>
            <person name="Fang Y."/>
            <person name="Liao Q."/>
        </authorList>
    </citation>
    <scope>NUCLEOTIDE SEQUENCE</scope>
    <source>
        <strain evidence="2">H3</strain>
        <tissue evidence="2">Leaf</tissue>
    </source>
</reference>
<keyword evidence="3" id="KW-1185">Reference proteome</keyword>
<proteinExistence type="predicted"/>
<protein>
    <submittedName>
        <fullName evidence="2">Uncharacterized protein</fullName>
    </submittedName>
</protein>
<dbReference type="Proteomes" id="UP000886520">
    <property type="component" value="Chromosome 3"/>
</dbReference>
<dbReference type="AlphaFoldDB" id="A0A9D4VB26"/>